<proteinExistence type="predicted"/>
<gene>
    <name evidence="1" type="ORF">LTR37_017683</name>
</gene>
<sequence>MEDNETTFDQFYERIQKTIDALKTAKPEDFEGKDNMEVVIAEKYKFTGVGYVQDFGMSET</sequence>
<evidence type="ECO:0000313" key="1">
    <source>
        <dbReference type="EMBL" id="KAK3697085.1"/>
    </source>
</evidence>
<name>A0ACC3MK42_9PEZI</name>
<dbReference type="EMBL" id="JAUTXU010000232">
    <property type="protein sequence ID" value="KAK3697085.1"/>
    <property type="molecule type" value="Genomic_DNA"/>
</dbReference>
<accession>A0ACC3MK42</accession>
<organism evidence="1 2">
    <name type="scientific">Vermiconidia calcicola</name>
    <dbReference type="NCBI Taxonomy" id="1690605"/>
    <lineage>
        <taxon>Eukaryota</taxon>
        <taxon>Fungi</taxon>
        <taxon>Dikarya</taxon>
        <taxon>Ascomycota</taxon>
        <taxon>Pezizomycotina</taxon>
        <taxon>Dothideomycetes</taxon>
        <taxon>Dothideomycetidae</taxon>
        <taxon>Mycosphaerellales</taxon>
        <taxon>Extremaceae</taxon>
        <taxon>Vermiconidia</taxon>
    </lineage>
</organism>
<comment type="caution">
    <text evidence="1">The sequence shown here is derived from an EMBL/GenBank/DDBJ whole genome shotgun (WGS) entry which is preliminary data.</text>
</comment>
<dbReference type="Proteomes" id="UP001281147">
    <property type="component" value="Unassembled WGS sequence"/>
</dbReference>
<reference evidence="1" key="1">
    <citation type="submission" date="2023-07" db="EMBL/GenBank/DDBJ databases">
        <title>Black Yeasts Isolated from many extreme environments.</title>
        <authorList>
            <person name="Coleine C."/>
            <person name="Stajich J.E."/>
            <person name="Selbmann L."/>
        </authorList>
    </citation>
    <scope>NUCLEOTIDE SEQUENCE</scope>
    <source>
        <strain evidence="1">CCFEE 5714</strain>
    </source>
</reference>
<evidence type="ECO:0000313" key="2">
    <source>
        <dbReference type="Proteomes" id="UP001281147"/>
    </source>
</evidence>
<keyword evidence="2" id="KW-1185">Reference proteome</keyword>
<protein>
    <submittedName>
        <fullName evidence="1">Uncharacterized protein</fullName>
    </submittedName>
</protein>